<dbReference type="Gene3D" id="6.10.250.2410">
    <property type="match status" value="1"/>
</dbReference>
<dbReference type="OrthoDB" id="9811016at2"/>
<comment type="subcellular location">
    <subcellularLocation>
        <location evidence="3">Cytoplasm</location>
    </subcellularLocation>
    <text evidence="3">Associated with two foci at the outer edges of the nucleoid region in young cells, and at four foci within both cell halves in older cells.</text>
</comment>
<keyword evidence="5" id="KW-1185">Reference proteome</keyword>
<dbReference type="GO" id="GO:0006260">
    <property type="term" value="P:DNA replication"/>
    <property type="evidence" value="ECO:0007669"/>
    <property type="project" value="UniProtKB-UniRule"/>
</dbReference>
<comment type="similarity">
    <text evidence="3">Belongs to the ScpA family.</text>
</comment>
<proteinExistence type="inferred from homology"/>
<dbReference type="GO" id="GO:0005737">
    <property type="term" value="C:cytoplasm"/>
    <property type="evidence" value="ECO:0007669"/>
    <property type="project" value="UniProtKB-SubCell"/>
</dbReference>
<dbReference type="RefSeq" id="WP_091683438.1">
    <property type="nucleotide sequence ID" value="NZ_BAABFM010000003.1"/>
</dbReference>
<gene>
    <name evidence="3" type="primary">scpA</name>
    <name evidence="4" type="ORF">SAMN04489757_10161</name>
</gene>
<evidence type="ECO:0000313" key="4">
    <source>
        <dbReference type="EMBL" id="SFN75160.1"/>
    </source>
</evidence>
<dbReference type="STRING" id="1527.SAMN04489757_10161"/>
<dbReference type="PANTHER" id="PTHR33969:SF2">
    <property type="entry name" value="SEGREGATION AND CONDENSATION PROTEIN A"/>
    <property type="match status" value="1"/>
</dbReference>
<dbReference type="Pfam" id="PF02616">
    <property type="entry name" value="SMC_ScpA"/>
    <property type="match status" value="1"/>
</dbReference>
<sequence>MSISVKLEAFEGPLDLLLHLIDKNKVNIYDIPIVEIADQYMEYINNMEDKDLDIMSEFLVMAATLLNIKSKMLLPKDETKEEEEDPRQELVERLLEYKMFKYISEELKDKELDAARVFFKEPTIPEEIEGFKEEIDTESLLADLTLAKLHKIFESVVKKQTDKIDPIRSKFGKIEREEINLTAKLLSIQAYGLKHRKFSFRKLLEAQPTKMEIIVTFLGVLELMKIGQVIIQQDNLFDDITVTFTGDTIAEFDDRVVLE</sequence>
<keyword evidence="3" id="KW-0132">Cell division</keyword>
<name>A0A1I5BKK1_9FIRM</name>
<comment type="function">
    <text evidence="3">Participates in chromosomal partition during cell division. May act via the formation of a condensin-like complex containing Smc and ScpB that pull DNA away from mid-cell into both cell halves.</text>
</comment>
<accession>A0A1I5BKK1</accession>
<protein>
    <recommendedName>
        <fullName evidence="2 3">Segregation and condensation protein A</fullName>
    </recommendedName>
</protein>
<evidence type="ECO:0000256" key="1">
    <source>
        <dbReference type="ARBA" id="ARBA00022829"/>
    </source>
</evidence>
<keyword evidence="3" id="KW-0131">Cell cycle</keyword>
<dbReference type="HAMAP" id="MF_01805">
    <property type="entry name" value="ScpA"/>
    <property type="match status" value="1"/>
</dbReference>
<comment type="subunit">
    <text evidence="3">Component of a cohesin-like complex composed of ScpA, ScpB and the Smc homodimer, in which ScpA and ScpB bind to the head domain of Smc. The presence of the three proteins is required for the association of the complex with DNA.</text>
</comment>
<evidence type="ECO:0000256" key="3">
    <source>
        <dbReference type="HAMAP-Rule" id="MF_01805"/>
    </source>
</evidence>
<dbReference type="GO" id="GO:0051301">
    <property type="term" value="P:cell division"/>
    <property type="evidence" value="ECO:0007669"/>
    <property type="project" value="UniProtKB-KW"/>
</dbReference>
<reference evidence="4 5" key="1">
    <citation type="submission" date="2016-10" db="EMBL/GenBank/DDBJ databases">
        <authorList>
            <person name="de Groot N.N."/>
        </authorList>
    </citation>
    <scope>NUCLEOTIDE SEQUENCE [LARGE SCALE GENOMIC DNA]</scope>
    <source>
        <strain evidence="4 5">DSM 1283</strain>
    </source>
</reference>
<organism evidence="4 5">
    <name type="scientific">Anaerocolumna aminovalerica</name>
    <dbReference type="NCBI Taxonomy" id="1527"/>
    <lineage>
        <taxon>Bacteria</taxon>
        <taxon>Bacillati</taxon>
        <taxon>Bacillota</taxon>
        <taxon>Clostridia</taxon>
        <taxon>Lachnospirales</taxon>
        <taxon>Lachnospiraceae</taxon>
        <taxon>Anaerocolumna</taxon>
    </lineage>
</organism>
<dbReference type="EMBL" id="FOWD01000001">
    <property type="protein sequence ID" value="SFN75160.1"/>
    <property type="molecule type" value="Genomic_DNA"/>
</dbReference>
<keyword evidence="3" id="KW-0963">Cytoplasm</keyword>
<dbReference type="PANTHER" id="PTHR33969">
    <property type="entry name" value="SEGREGATION AND CONDENSATION PROTEIN A"/>
    <property type="match status" value="1"/>
</dbReference>
<dbReference type="Gene3D" id="1.10.10.580">
    <property type="entry name" value="Structural maintenance of chromosome 1. Chain E"/>
    <property type="match status" value="1"/>
</dbReference>
<evidence type="ECO:0000313" key="5">
    <source>
        <dbReference type="Proteomes" id="UP000198806"/>
    </source>
</evidence>
<dbReference type="Proteomes" id="UP000198806">
    <property type="component" value="Unassembled WGS sequence"/>
</dbReference>
<dbReference type="InterPro" id="IPR003768">
    <property type="entry name" value="ScpA"/>
</dbReference>
<dbReference type="InterPro" id="IPR023093">
    <property type="entry name" value="ScpA-like_C"/>
</dbReference>
<dbReference type="GO" id="GO:0007059">
    <property type="term" value="P:chromosome segregation"/>
    <property type="evidence" value="ECO:0007669"/>
    <property type="project" value="UniProtKB-UniRule"/>
</dbReference>
<dbReference type="AlphaFoldDB" id="A0A1I5BKK1"/>
<evidence type="ECO:0000256" key="2">
    <source>
        <dbReference type="ARBA" id="ARBA00044777"/>
    </source>
</evidence>
<keyword evidence="1 3" id="KW-0159">Chromosome partition</keyword>